<dbReference type="InterPro" id="IPR011701">
    <property type="entry name" value="MFS"/>
</dbReference>
<feature type="transmembrane region" description="Helical" evidence="2">
    <location>
        <begin position="303"/>
        <end position="322"/>
    </location>
</feature>
<keyword evidence="2" id="KW-0472">Membrane</keyword>
<reference evidence="6 7" key="1">
    <citation type="submission" date="2016-02" db="EMBL/GenBank/DDBJ databases">
        <authorList>
            <consortium name="Pathogen Informatics"/>
        </authorList>
    </citation>
    <scope>NUCLEOTIDE SEQUENCE [LARGE SCALE GENOMIC DNA]</scope>
    <source>
        <strain evidence="3 7">LSS32</strain>
        <strain evidence="4 6">LSS69</strain>
    </source>
</reference>
<gene>
    <name evidence="5" type="ORF">EJA00_02970</name>
    <name evidence="3" type="ORF">ERS132394_00301</name>
    <name evidence="4" type="ORF">ERS132431_00671</name>
</gene>
<dbReference type="InterPro" id="IPR036259">
    <property type="entry name" value="MFS_trans_sf"/>
</dbReference>
<feature type="transmembrane region" description="Helical" evidence="2">
    <location>
        <begin position="249"/>
        <end position="267"/>
    </location>
</feature>
<dbReference type="Proteomes" id="UP000071533">
    <property type="component" value="Unassembled WGS sequence"/>
</dbReference>
<evidence type="ECO:0000313" key="5">
    <source>
        <dbReference type="EMBL" id="RRR49688.1"/>
    </source>
</evidence>
<dbReference type="PANTHER" id="PTHR23530">
    <property type="entry name" value="TRANSPORT PROTEIN-RELATED"/>
    <property type="match status" value="1"/>
</dbReference>
<dbReference type="EMBL" id="FIGJ01000002">
    <property type="protein sequence ID" value="CYU35895.1"/>
    <property type="molecule type" value="Genomic_DNA"/>
</dbReference>
<feature type="transmembrane region" description="Helical" evidence="2">
    <location>
        <begin position="218"/>
        <end position="237"/>
    </location>
</feature>
<dbReference type="InterPro" id="IPR053160">
    <property type="entry name" value="MFS_DHA3_Transporter"/>
</dbReference>
<dbReference type="EMBL" id="RSDG01000011">
    <property type="protein sequence ID" value="RRR49688.1"/>
    <property type="molecule type" value="Genomic_DNA"/>
</dbReference>
<reference evidence="5 8" key="2">
    <citation type="submission" date="2018-11" db="EMBL/GenBank/DDBJ databases">
        <authorList>
            <person name="Stevens M.J."/>
            <person name="Cernela N."/>
            <person name="Spoerry Serrano N."/>
            <person name="Schmitt S."/>
            <person name="Schrenzel J."/>
            <person name="Stephan R."/>
        </authorList>
    </citation>
    <scope>NUCLEOTIDE SEQUENCE [LARGE SCALE GENOMIC DNA]</scope>
    <source>
        <strain evidence="5 8">SS1014</strain>
    </source>
</reference>
<dbReference type="Gene3D" id="1.20.1250.20">
    <property type="entry name" value="MFS general substrate transporter like domains"/>
    <property type="match status" value="1"/>
</dbReference>
<sequence length="396" mass="45466">MTTINIRKNINIYLIASALITISYSLPHSILTVLLLSKGISLSQILVIQSAYSLAMILFEFPSGVVADMYSKKNVYILSKLLLIILYIVVICSDNFLILYFAWFLYGLASALDSGTIDADLYNQIKCSNEFELSNFIAVDGRISTVSLLVGSTIGGLCYLYFGTGIYFLSVIFCSLAIGITQLFYKESNIQKKEKNLRFDNFTKHVVKSLEELKNSKIMQIVIILDFLTQIFFQTHFQLWQAFLIEKEMSSNFFSLFYVVFQLIALVSYSIDLSNAKNLVNSNLYITLFGFVPLFFLSNSEYIYIPAYIMFIFLFYIIQFILKKYYTHLLSTNNISSLISFKGTLNRIGSMITLFLLSFFANFIPVTNLIVFSFVFVFFSLIIVYKLLIRIHKTQY</sequence>
<feature type="transmembrane region" description="Helical" evidence="2">
    <location>
        <begin position="81"/>
        <end position="106"/>
    </location>
</feature>
<feature type="transmembrane region" description="Helical" evidence="2">
    <location>
        <begin position="42"/>
        <end position="61"/>
    </location>
</feature>
<dbReference type="EMBL" id="FIHS01000006">
    <property type="protein sequence ID" value="CYV31677.1"/>
    <property type="molecule type" value="Genomic_DNA"/>
</dbReference>
<evidence type="ECO:0000313" key="8">
    <source>
        <dbReference type="Proteomes" id="UP000273973"/>
    </source>
</evidence>
<accession>A0A0Z8IA31</accession>
<organism evidence="4 6">
    <name type="scientific">Streptococcus suis</name>
    <dbReference type="NCBI Taxonomy" id="1307"/>
    <lineage>
        <taxon>Bacteria</taxon>
        <taxon>Bacillati</taxon>
        <taxon>Bacillota</taxon>
        <taxon>Bacilli</taxon>
        <taxon>Lactobacillales</taxon>
        <taxon>Streptococcaceae</taxon>
        <taxon>Streptococcus</taxon>
    </lineage>
</organism>
<feature type="transmembrane region" description="Helical" evidence="2">
    <location>
        <begin position="343"/>
        <end position="364"/>
    </location>
</feature>
<evidence type="ECO:0000313" key="4">
    <source>
        <dbReference type="EMBL" id="CYV31677.1"/>
    </source>
</evidence>
<dbReference type="Proteomes" id="UP000273973">
    <property type="component" value="Unassembled WGS sequence"/>
</dbReference>
<feature type="transmembrane region" description="Helical" evidence="2">
    <location>
        <begin position="370"/>
        <end position="389"/>
    </location>
</feature>
<keyword evidence="2" id="KW-0812">Transmembrane</keyword>
<dbReference type="Proteomes" id="UP000072618">
    <property type="component" value="Unassembled WGS sequence"/>
</dbReference>
<evidence type="ECO:0000313" key="7">
    <source>
        <dbReference type="Proteomes" id="UP000072618"/>
    </source>
</evidence>
<dbReference type="RefSeq" id="WP_029744220.1">
    <property type="nucleotide sequence ID" value="NZ_CEEO01000009.1"/>
</dbReference>
<dbReference type="GO" id="GO:0005886">
    <property type="term" value="C:plasma membrane"/>
    <property type="evidence" value="ECO:0007669"/>
    <property type="project" value="UniProtKB-SubCell"/>
</dbReference>
<dbReference type="CDD" id="cd06174">
    <property type="entry name" value="MFS"/>
    <property type="match status" value="1"/>
</dbReference>
<evidence type="ECO:0000256" key="2">
    <source>
        <dbReference type="SAM" id="Phobius"/>
    </source>
</evidence>
<feature type="transmembrane region" description="Helical" evidence="2">
    <location>
        <begin position="159"/>
        <end position="185"/>
    </location>
</feature>
<dbReference type="SUPFAM" id="SSF103473">
    <property type="entry name" value="MFS general substrate transporter"/>
    <property type="match status" value="1"/>
</dbReference>
<name>A0A0Z8IA31_STRSU</name>
<dbReference type="AlphaFoldDB" id="A0A0Z8IA31"/>
<protein>
    <submittedName>
        <fullName evidence="5">MFS transporter</fullName>
    </submittedName>
    <submittedName>
        <fullName evidence="4">Multidrug-efflux transporter</fullName>
    </submittedName>
</protein>
<reference evidence="5 8" key="3">
    <citation type="submission" date="2018-12" db="EMBL/GenBank/DDBJ databases">
        <title>Whole-genome sequences of fifteen clinical Streptococcus suis strains isolated from pigs between 2006 and 2018.</title>
        <authorList>
            <person name="Stevens M.J.A."/>
            <person name="Cernela N."/>
            <person name="Spoerry Serrano N."/>
            <person name="Schmitt S."/>
            <person name="Schrenzel J."/>
            <person name="Stephan R."/>
        </authorList>
    </citation>
    <scope>NUCLEOTIDE SEQUENCE [LARGE SCALE GENOMIC DNA]</scope>
    <source>
        <strain evidence="5 8">SS1014</strain>
    </source>
</reference>
<dbReference type="GO" id="GO:0022857">
    <property type="term" value="F:transmembrane transporter activity"/>
    <property type="evidence" value="ECO:0007669"/>
    <property type="project" value="InterPro"/>
</dbReference>
<proteinExistence type="predicted"/>
<feature type="transmembrane region" description="Helical" evidence="2">
    <location>
        <begin position="279"/>
        <end position="297"/>
    </location>
</feature>
<feature type="transmembrane region" description="Helical" evidence="2">
    <location>
        <begin position="12"/>
        <end position="36"/>
    </location>
</feature>
<evidence type="ECO:0000313" key="6">
    <source>
        <dbReference type="Proteomes" id="UP000071533"/>
    </source>
</evidence>
<keyword evidence="2" id="KW-1133">Transmembrane helix</keyword>
<evidence type="ECO:0000256" key="1">
    <source>
        <dbReference type="ARBA" id="ARBA00004651"/>
    </source>
</evidence>
<evidence type="ECO:0000313" key="3">
    <source>
        <dbReference type="EMBL" id="CYU35895.1"/>
    </source>
</evidence>
<dbReference type="Pfam" id="PF07690">
    <property type="entry name" value="MFS_1"/>
    <property type="match status" value="1"/>
</dbReference>
<dbReference type="PANTHER" id="PTHR23530:SF1">
    <property type="entry name" value="PERMEASE, MAJOR FACILITATOR SUPERFAMILY-RELATED"/>
    <property type="match status" value="1"/>
</dbReference>
<comment type="subcellular location">
    <subcellularLocation>
        <location evidence="1">Cell membrane</location>
        <topology evidence="1">Multi-pass membrane protein</topology>
    </subcellularLocation>
</comment>